<gene>
    <name evidence="2" type="ORF">ACFSBL_07790</name>
</gene>
<evidence type="ECO:0000256" key="1">
    <source>
        <dbReference type="SAM" id="MobiDB-lite"/>
    </source>
</evidence>
<keyword evidence="3" id="KW-1185">Reference proteome</keyword>
<name>A0ABD6DHS4_9EURY</name>
<dbReference type="Proteomes" id="UP001597034">
    <property type="component" value="Unassembled WGS sequence"/>
</dbReference>
<dbReference type="AlphaFoldDB" id="A0ABD6DHS4"/>
<comment type="caution">
    <text evidence="2">The sequence shown here is derived from an EMBL/GenBank/DDBJ whole genome shotgun (WGS) entry which is preliminary data.</text>
</comment>
<evidence type="ECO:0000313" key="3">
    <source>
        <dbReference type="Proteomes" id="UP001597034"/>
    </source>
</evidence>
<evidence type="ECO:0008006" key="4">
    <source>
        <dbReference type="Google" id="ProtNLM"/>
    </source>
</evidence>
<evidence type="ECO:0000313" key="2">
    <source>
        <dbReference type="EMBL" id="MFD1645581.1"/>
    </source>
</evidence>
<accession>A0ABD6DHS4</accession>
<reference evidence="2 3" key="1">
    <citation type="journal article" date="2019" name="Int. J. Syst. Evol. Microbiol.">
        <title>The Global Catalogue of Microorganisms (GCM) 10K type strain sequencing project: providing services to taxonomists for standard genome sequencing and annotation.</title>
        <authorList>
            <consortium name="The Broad Institute Genomics Platform"/>
            <consortium name="The Broad Institute Genome Sequencing Center for Infectious Disease"/>
            <person name="Wu L."/>
            <person name="Ma J."/>
        </authorList>
    </citation>
    <scope>NUCLEOTIDE SEQUENCE [LARGE SCALE GENOMIC DNA]</scope>
    <source>
        <strain evidence="2 3">CGMCC 1.10390</strain>
    </source>
</reference>
<dbReference type="RefSeq" id="WP_256398902.1">
    <property type="nucleotide sequence ID" value="NZ_JANHJR010000001.1"/>
</dbReference>
<dbReference type="EMBL" id="JBHUDO010000002">
    <property type="protein sequence ID" value="MFD1645581.1"/>
    <property type="molecule type" value="Genomic_DNA"/>
</dbReference>
<organism evidence="2 3">
    <name type="scientific">Haloarchaeobius litoreus</name>
    <dbReference type="NCBI Taxonomy" id="755306"/>
    <lineage>
        <taxon>Archaea</taxon>
        <taxon>Methanobacteriati</taxon>
        <taxon>Methanobacteriota</taxon>
        <taxon>Stenosarchaea group</taxon>
        <taxon>Halobacteria</taxon>
        <taxon>Halobacteriales</taxon>
        <taxon>Halorubellaceae</taxon>
        <taxon>Haloarchaeobius</taxon>
    </lineage>
</organism>
<feature type="region of interest" description="Disordered" evidence="1">
    <location>
        <begin position="19"/>
        <end position="43"/>
    </location>
</feature>
<feature type="region of interest" description="Disordered" evidence="1">
    <location>
        <begin position="69"/>
        <end position="121"/>
    </location>
</feature>
<protein>
    <recommendedName>
        <fullName evidence="4">PGF-CTERM protein</fullName>
    </recommendedName>
</protein>
<sequence>MGDWFGGLADDVAGAVPDSGVIPDQIQDPVTGREGQQLVPGGSATSTENILIATPLAPLVLDPQGDNDEIADNIGEGLLSPGEQYNPEGPLETGVNAGFDDSNFNPDADGGDTIDLPGPGTGEFLQDPAAAVDPFGENQQFALLFWGAAAFVALWALGPAMQAGAEVAS</sequence>
<proteinExistence type="predicted"/>